<proteinExistence type="predicted"/>
<accession>A0A918TZA7</accession>
<dbReference type="AlphaFoldDB" id="A0A918TZA7"/>
<organism evidence="1 2">
    <name type="scientific">Roseibacillus persicicus</name>
    <dbReference type="NCBI Taxonomy" id="454148"/>
    <lineage>
        <taxon>Bacteria</taxon>
        <taxon>Pseudomonadati</taxon>
        <taxon>Verrucomicrobiota</taxon>
        <taxon>Verrucomicrobiia</taxon>
        <taxon>Verrucomicrobiales</taxon>
        <taxon>Verrucomicrobiaceae</taxon>
        <taxon>Roseibacillus</taxon>
    </lineage>
</organism>
<evidence type="ECO:0000313" key="1">
    <source>
        <dbReference type="EMBL" id="GHC68221.1"/>
    </source>
</evidence>
<dbReference type="Proteomes" id="UP000644507">
    <property type="component" value="Unassembled WGS sequence"/>
</dbReference>
<keyword evidence="2" id="KW-1185">Reference proteome</keyword>
<comment type="caution">
    <text evidence="1">The sequence shown here is derived from an EMBL/GenBank/DDBJ whole genome shotgun (WGS) entry which is preliminary data.</text>
</comment>
<protein>
    <submittedName>
        <fullName evidence="1">Uncharacterized protein</fullName>
    </submittedName>
</protein>
<dbReference type="RefSeq" id="WP_189574655.1">
    <property type="nucleotide sequence ID" value="NZ_BMXI01000043.1"/>
</dbReference>
<reference evidence="1" key="2">
    <citation type="submission" date="2020-09" db="EMBL/GenBank/DDBJ databases">
        <authorList>
            <person name="Sun Q."/>
            <person name="Kim S."/>
        </authorList>
    </citation>
    <scope>NUCLEOTIDE SEQUENCE</scope>
    <source>
        <strain evidence="1">KCTC 12988</strain>
    </source>
</reference>
<reference evidence="1" key="1">
    <citation type="journal article" date="2014" name="Int. J. Syst. Evol. Microbiol.">
        <title>Complete genome sequence of Corynebacterium casei LMG S-19264T (=DSM 44701T), isolated from a smear-ripened cheese.</title>
        <authorList>
            <consortium name="US DOE Joint Genome Institute (JGI-PGF)"/>
            <person name="Walter F."/>
            <person name="Albersmeier A."/>
            <person name="Kalinowski J."/>
            <person name="Ruckert C."/>
        </authorList>
    </citation>
    <scope>NUCLEOTIDE SEQUENCE</scope>
    <source>
        <strain evidence="1">KCTC 12988</strain>
    </source>
</reference>
<name>A0A918TZA7_9BACT</name>
<dbReference type="EMBL" id="BMXI01000043">
    <property type="protein sequence ID" value="GHC68221.1"/>
    <property type="molecule type" value="Genomic_DNA"/>
</dbReference>
<sequence>MNAPLETYKILLDGRWALKDLTDFTRVYYQNYAFIYCLDTQASLDTVSQIQEVLREYELRSGATYVSIYGIFRHRIPPEDRPDVKSIKYASPGWMELALDSEVAVEVAKSVAALIGAGATLAGSYRGLQEVFSALRERRKARKNRLLQLDAEEVAIVQKLNKDLAKGLGFKSLKELDKYTKDPEESSKLLMAHYRRVKQMAKFVDDGKASFPIEEG</sequence>
<gene>
    <name evidence="1" type="ORF">GCM10007100_40330</name>
</gene>
<evidence type="ECO:0000313" key="2">
    <source>
        <dbReference type="Proteomes" id="UP000644507"/>
    </source>
</evidence>